<dbReference type="RefSeq" id="WP_196093748.1">
    <property type="nucleotide sequence ID" value="NZ_CP176818.1"/>
</dbReference>
<protein>
    <recommendedName>
        <fullName evidence="3">Ead/Ea22-like family protein</fullName>
    </recommendedName>
</protein>
<evidence type="ECO:0008006" key="3">
    <source>
        <dbReference type="Google" id="ProtNLM"/>
    </source>
</evidence>
<organism evidence="1 2">
    <name type="scientific">Citrobacter portucalensis</name>
    <dbReference type="NCBI Taxonomy" id="1639133"/>
    <lineage>
        <taxon>Bacteria</taxon>
        <taxon>Pseudomonadati</taxon>
        <taxon>Pseudomonadota</taxon>
        <taxon>Gammaproteobacteria</taxon>
        <taxon>Enterobacterales</taxon>
        <taxon>Enterobacteriaceae</taxon>
        <taxon>Citrobacter</taxon>
        <taxon>Citrobacter freundii complex</taxon>
    </lineage>
</organism>
<dbReference type="AlphaFoldDB" id="A0A9X4GSN7"/>
<accession>A0A9X4GSN7</accession>
<reference evidence="1" key="1">
    <citation type="submission" date="2022-01" db="EMBL/GenBank/DDBJ databases">
        <title>Genetic Characterization of Carbapenem-resistant Citrobacter spp. from China: a multicenter study.</title>
        <authorList>
            <person name="Ye L."/>
        </authorList>
    </citation>
    <scope>NUCLEOTIDE SEQUENCE</scope>
    <source>
        <strain evidence="1">IR5432</strain>
    </source>
</reference>
<dbReference type="Proteomes" id="UP001147005">
    <property type="component" value="Unassembled WGS sequence"/>
</dbReference>
<evidence type="ECO:0000313" key="1">
    <source>
        <dbReference type="EMBL" id="MDE9621658.1"/>
    </source>
</evidence>
<gene>
    <name evidence="1" type="ORF">L2111_26925</name>
</gene>
<comment type="caution">
    <text evidence="1">The sequence shown here is derived from an EMBL/GenBank/DDBJ whole genome shotgun (WGS) entry which is preliminary data.</text>
</comment>
<dbReference type="EMBL" id="JAKIHW010000108">
    <property type="protein sequence ID" value="MDE9621658.1"/>
    <property type="molecule type" value="Genomic_DNA"/>
</dbReference>
<name>A0A9X4GSN7_9ENTR</name>
<evidence type="ECO:0000313" key="2">
    <source>
        <dbReference type="Proteomes" id="UP001147005"/>
    </source>
</evidence>
<sequence>MTINKQALREEFQFMQDNYSDPADHDRQVIYIAAEALLDELEAKDSTIAAQQHEIRMLLNAIEEKPCPKCNDTGMADSGGTQPWGEPIEIECDCRQRDANTAELVATGIITKVGE</sequence>
<proteinExistence type="predicted"/>